<sequence length="185" mass="20706">MEELNSIIADNLKTIRTQRGLSLDNVAALSGVSKSMLGQIERGESNPTIGTVWKIVNGLKVSLTSLVQKPVQENKVILRSDMAAIVSDEGKYSIYPFFPFEEGRNFEMYQVEIEPGGGIDAEAHNMDTLEMVVVFDGQITISFEGDDYVINKNDAFEFRADRMHSYHNDGTETARIAMVIYYPEV</sequence>
<dbReference type="SMART" id="SM00530">
    <property type="entry name" value="HTH_XRE"/>
    <property type="match status" value="1"/>
</dbReference>
<evidence type="ECO:0000259" key="4">
    <source>
        <dbReference type="PROSITE" id="PS50943"/>
    </source>
</evidence>
<dbReference type="InterPro" id="IPR001387">
    <property type="entry name" value="Cro/C1-type_HTH"/>
</dbReference>
<dbReference type="InterPro" id="IPR011051">
    <property type="entry name" value="RmlC_Cupin_sf"/>
</dbReference>
<dbReference type="CDD" id="cd02209">
    <property type="entry name" value="cupin_XRE_C"/>
    <property type="match status" value="1"/>
</dbReference>
<dbReference type="PANTHER" id="PTHR46797:SF23">
    <property type="entry name" value="HTH-TYPE TRANSCRIPTIONAL REGULATOR SUTR"/>
    <property type="match status" value="1"/>
</dbReference>
<evidence type="ECO:0000256" key="2">
    <source>
        <dbReference type="ARBA" id="ARBA00023125"/>
    </source>
</evidence>
<dbReference type="SUPFAM" id="SSF47413">
    <property type="entry name" value="lambda repressor-like DNA-binding domains"/>
    <property type="match status" value="1"/>
</dbReference>
<keyword evidence="2" id="KW-0238">DNA-binding</keyword>
<dbReference type="Pfam" id="PF07883">
    <property type="entry name" value="Cupin_2"/>
    <property type="match status" value="1"/>
</dbReference>
<dbReference type="Gene3D" id="2.60.120.10">
    <property type="entry name" value="Jelly Rolls"/>
    <property type="match status" value="1"/>
</dbReference>
<proteinExistence type="predicted"/>
<organism evidence="5 6">
    <name type="scientific">Dethiosulfatibacter aminovorans DSM 17477</name>
    <dbReference type="NCBI Taxonomy" id="1121476"/>
    <lineage>
        <taxon>Bacteria</taxon>
        <taxon>Bacillati</taxon>
        <taxon>Bacillota</taxon>
        <taxon>Tissierellia</taxon>
        <taxon>Dethiosulfatibacter</taxon>
    </lineage>
</organism>
<protein>
    <submittedName>
        <fullName evidence="5">Transcriptional regulator, XRE family with cupin sensor</fullName>
    </submittedName>
</protein>
<dbReference type="PANTHER" id="PTHR46797">
    <property type="entry name" value="HTH-TYPE TRANSCRIPTIONAL REGULATOR"/>
    <property type="match status" value="1"/>
</dbReference>
<dbReference type="InterPro" id="IPR050807">
    <property type="entry name" value="TransReg_Diox_bact_type"/>
</dbReference>
<dbReference type="Gene3D" id="1.10.260.40">
    <property type="entry name" value="lambda repressor-like DNA-binding domains"/>
    <property type="match status" value="1"/>
</dbReference>
<evidence type="ECO:0000256" key="1">
    <source>
        <dbReference type="ARBA" id="ARBA00023015"/>
    </source>
</evidence>
<gene>
    <name evidence="5" type="ORF">SAMN02745751_01948</name>
</gene>
<dbReference type="InterPro" id="IPR010982">
    <property type="entry name" value="Lambda_DNA-bd_dom_sf"/>
</dbReference>
<keyword evidence="3" id="KW-0804">Transcription</keyword>
<dbReference type="RefSeq" id="WP_073049396.1">
    <property type="nucleotide sequence ID" value="NZ_FQZL01000013.1"/>
</dbReference>
<dbReference type="GO" id="GO:0003677">
    <property type="term" value="F:DNA binding"/>
    <property type="evidence" value="ECO:0007669"/>
    <property type="project" value="UniProtKB-KW"/>
</dbReference>
<keyword evidence="6" id="KW-1185">Reference proteome</keyword>
<feature type="domain" description="HTH cro/C1-type" evidence="4">
    <location>
        <begin position="12"/>
        <end position="66"/>
    </location>
</feature>
<dbReference type="AlphaFoldDB" id="A0A1M6HAZ5"/>
<dbReference type="GO" id="GO:0003700">
    <property type="term" value="F:DNA-binding transcription factor activity"/>
    <property type="evidence" value="ECO:0007669"/>
    <property type="project" value="TreeGrafter"/>
</dbReference>
<evidence type="ECO:0000313" key="5">
    <source>
        <dbReference type="EMBL" id="SHJ19284.1"/>
    </source>
</evidence>
<dbReference type="Proteomes" id="UP000184052">
    <property type="component" value="Unassembled WGS sequence"/>
</dbReference>
<dbReference type="OrthoDB" id="9781521at2"/>
<accession>A0A1M6HAZ5</accession>
<dbReference type="InterPro" id="IPR013096">
    <property type="entry name" value="Cupin_2"/>
</dbReference>
<evidence type="ECO:0000313" key="6">
    <source>
        <dbReference type="Proteomes" id="UP000184052"/>
    </source>
</evidence>
<dbReference type="CDD" id="cd00093">
    <property type="entry name" value="HTH_XRE"/>
    <property type="match status" value="1"/>
</dbReference>
<dbReference type="STRING" id="1121476.SAMN02745751_01948"/>
<dbReference type="PROSITE" id="PS50943">
    <property type="entry name" value="HTH_CROC1"/>
    <property type="match status" value="1"/>
</dbReference>
<dbReference type="Pfam" id="PF01381">
    <property type="entry name" value="HTH_3"/>
    <property type="match status" value="1"/>
</dbReference>
<evidence type="ECO:0000256" key="3">
    <source>
        <dbReference type="ARBA" id="ARBA00023163"/>
    </source>
</evidence>
<dbReference type="EMBL" id="FQZL01000013">
    <property type="protein sequence ID" value="SHJ19284.1"/>
    <property type="molecule type" value="Genomic_DNA"/>
</dbReference>
<keyword evidence="1" id="KW-0805">Transcription regulation</keyword>
<dbReference type="SUPFAM" id="SSF51182">
    <property type="entry name" value="RmlC-like cupins"/>
    <property type="match status" value="1"/>
</dbReference>
<dbReference type="InterPro" id="IPR014710">
    <property type="entry name" value="RmlC-like_jellyroll"/>
</dbReference>
<name>A0A1M6HAZ5_9FIRM</name>
<reference evidence="5 6" key="1">
    <citation type="submission" date="2016-11" db="EMBL/GenBank/DDBJ databases">
        <authorList>
            <person name="Jaros S."/>
            <person name="Januszkiewicz K."/>
            <person name="Wedrychowicz H."/>
        </authorList>
    </citation>
    <scope>NUCLEOTIDE SEQUENCE [LARGE SCALE GENOMIC DNA]</scope>
    <source>
        <strain evidence="5 6">DSM 17477</strain>
    </source>
</reference>
<dbReference type="GO" id="GO:0005829">
    <property type="term" value="C:cytosol"/>
    <property type="evidence" value="ECO:0007669"/>
    <property type="project" value="TreeGrafter"/>
</dbReference>